<proteinExistence type="predicted"/>
<reference evidence="1 2" key="1">
    <citation type="submission" date="2024-01" db="EMBL/GenBank/DDBJ databases">
        <authorList>
            <person name="Waweru B."/>
        </authorList>
    </citation>
    <scope>NUCLEOTIDE SEQUENCE [LARGE SCALE GENOMIC DNA]</scope>
</reference>
<evidence type="ECO:0000313" key="1">
    <source>
        <dbReference type="EMBL" id="CAK7330411.1"/>
    </source>
</evidence>
<dbReference type="Proteomes" id="UP001314170">
    <property type="component" value="Unassembled WGS sequence"/>
</dbReference>
<gene>
    <name evidence="1" type="ORF">DCAF_LOCUS7943</name>
</gene>
<sequence length="124" mass="13710">MQIIRGHDFRESCGDSLACEKSILIGERGMGSPRKTLGEKLDQVSRDAAPSRVREKACALIKQAFLIEASTDAIYTSMGESVKLRRDSAMSKYDDDKLRLELVITPGICYSNSSFGLFDDAKIN</sequence>
<accession>A0AAV1R835</accession>
<dbReference type="AlphaFoldDB" id="A0AAV1R835"/>
<dbReference type="EMBL" id="CAWUPB010000913">
    <property type="protein sequence ID" value="CAK7330411.1"/>
    <property type="molecule type" value="Genomic_DNA"/>
</dbReference>
<protein>
    <submittedName>
        <fullName evidence="1">Uncharacterized protein</fullName>
    </submittedName>
</protein>
<organism evidence="1 2">
    <name type="scientific">Dovyalis caffra</name>
    <dbReference type="NCBI Taxonomy" id="77055"/>
    <lineage>
        <taxon>Eukaryota</taxon>
        <taxon>Viridiplantae</taxon>
        <taxon>Streptophyta</taxon>
        <taxon>Embryophyta</taxon>
        <taxon>Tracheophyta</taxon>
        <taxon>Spermatophyta</taxon>
        <taxon>Magnoliopsida</taxon>
        <taxon>eudicotyledons</taxon>
        <taxon>Gunneridae</taxon>
        <taxon>Pentapetalae</taxon>
        <taxon>rosids</taxon>
        <taxon>fabids</taxon>
        <taxon>Malpighiales</taxon>
        <taxon>Salicaceae</taxon>
        <taxon>Flacourtieae</taxon>
        <taxon>Dovyalis</taxon>
    </lineage>
</organism>
<evidence type="ECO:0000313" key="2">
    <source>
        <dbReference type="Proteomes" id="UP001314170"/>
    </source>
</evidence>
<comment type="caution">
    <text evidence="1">The sequence shown here is derived from an EMBL/GenBank/DDBJ whole genome shotgun (WGS) entry which is preliminary data.</text>
</comment>
<name>A0AAV1R835_9ROSI</name>
<keyword evidence="2" id="KW-1185">Reference proteome</keyword>